<dbReference type="PROSITE" id="PS51903">
    <property type="entry name" value="CLP_R"/>
    <property type="match status" value="1"/>
</dbReference>
<dbReference type="Pfam" id="PF02861">
    <property type="entry name" value="Clp_N"/>
    <property type="match status" value="2"/>
</dbReference>
<sequence>MFERFTRDARVAVIDAQEHAVRLRTERIEPEHLLLALLDSSGGVLGELGVEPASLADELAKMRRRGGISASDVAALESFGIDVERIVERVEQVHGENALAAAGRPRRRRWFGSDHIPFADEAKRALELTLSEALELGHKHIGAEHLLLALTTMPGPVADILRAHGVDHAAVRQVLARMPAG</sequence>
<dbReference type="STRING" id="490629.SAMN05216266_103206"/>
<dbReference type="AlphaFoldDB" id="A0A1I0XH21"/>
<protein>
    <submittedName>
        <fullName evidence="3">Clp amino terminal domain-containing protein, pathogenicity island component</fullName>
    </submittedName>
</protein>
<accession>A0A1I0XH21</accession>
<proteinExistence type="predicted"/>
<organism evidence="3 4">
    <name type="scientific">Amycolatopsis marina</name>
    <dbReference type="NCBI Taxonomy" id="490629"/>
    <lineage>
        <taxon>Bacteria</taxon>
        <taxon>Bacillati</taxon>
        <taxon>Actinomycetota</taxon>
        <taxon>Actinomycetes</taxon>
        <taxon>Pseudonocardiales</taxon>
        <taxon>Pseudonocardiaceae</taxon>
        <taxon>Amycolatopsis</taxon>
    </lineage>
</organism>
<keyword evidence="1" id="KW-0677">Repeat</keyword>
<dbReference type="EMBL" id="FOKG01000003">
    <property type="protein sequence ID" value="SFB00302.1"/>
    <property type="molecule type" value="Genomic_DNA"/>
</dbReference>
<dbReference type="InterPro" id="IPR004176">
    <property type="entry name" value="Clp_R_N"/>
</dbReference>
<evidence type="ECO:0000259" key="2">
    <source>
        <dbReference type="PROSITE" id="PS51903"/>
    </source>
</evidence>
<reference evidence="4" key="1">
    <citation type="submission" date="2016-10" db="EMBL/GenBank/DDBJ databases">
        <authorList>
            <person name="Varghese N."/>
            <person name="Submissions S."/>
        </authorList>
    </citation>
    <scope>NUCLEOTIDE SEQUENCE [LARGE SCALE GENOMIC DNA]</scope>
    <source>
        <strain evidence="4">CGMCC 4.3568</strain>
    </source>
</reference>
<dbReference type="SUPFAM" id="SSF81923">
    <property type="entry name" value="Double Clp-N motif"/>
    <property type="match status" value="1"/>
</dbReference>
<evidence type="ECO:0000313" key="3">
    <source>
        <dbReference type="EMBL" id="SFB00302.1"/>
    </source>
</evidence>
<dbReference type="Gene3D" id="1.10.1780.10">
    <property type="entry name" value="Clp, N-terminal domain"/>
    <property type="match status" value="2"/>
</dbReference>
<dbReference type="Proteomes" id="UP000243799">
    <property type="component" value="Unassembled WGS sequence"/>
</dbReference>
<dbReference type="OrthoDB" id="3628183at2"/>
<evidence type="ECO:0000313" key="4">
    <source>
        <dbReference type="Proteomes" id="UP000243799"/>
    </source>
</evidence>
<name>A0A1I0XH21_9PSEU</name>
<gene>
    <name evidence="3" type="ORF">SAMN05216266_103206</name>
</gene>
<dbReference type="InterPro" id="IPR036628">
    <property type="entry name" value="Clp_N_dom_sf"/>
</dbReference>
<dbReference type="RefSeq" id="WP_091671341.1">
    <property type="nucleotide sequence ID" value="NZ_FOKG01000003.1"/>
</dbReference>
<feature type="domain" description="Clp R" evidence="2">
    <location>
        <begin position="2"/>
        <end position="181"/>
    </location>
</feature>
<keyword evidence="4" id="KW-1185">Reference proteome</keyword>
<evidence type="ECO:0000256" key="1">
    <source>
        <dbReference type="PROSITE-ProRule" id="PRU01251"/>
    </source>
</evidence>